<dbReference type="InterPro" id="IPR045206">
    <property type="entry name" value="Maestro_heat-like_prot"/>
</dbReference>
<evidence type="ECO:0000259" key="5">
    <source>
        <dbReference type="Pfam" id="PF23227"/>
    </source>
</evidence>
<dbReference type="RefSeq" id="XP_027571446.2">
    <property type="nucleotide sequence ID" value="XM_027715645.2"/>
</dbReference>
<dbReference type="Pfam" id="PF23227">
    <property type="entry name" value="HEAT_MROH2B_C"/>
    <property type="match status" value="1"/>
</dbReference>
<dbReference type="SUPFAM" id="SSF48371">
    <property type="entry name" value="ARM repeat"/>
    <property type="match status" value="1"/>
</dbReference>
<keyword evidence="6" id="KW-1185">Reference proteome</keyword>
<feature type="domain" description="Maestro-like HEAT-repeats" evidence="3">
    <location>
        <begin position="258"/>
        <end position="453"/>
    </location>
</feature>
<dbReference type="PANTHER" id="PTHR23120:SF42">
    <property type="entry name" value="MAESTRO HEAT-LIKE REPEAT FAMILY MEMBER 3"/>
    <property type="match status" value="1"/>
</dbReference>
<evidence type="ECO:0000259" key="3">
    <source>
        <dbReference type="Pfam" id="PF21047"/>
    </source>
</evidence>
<dbReference type="InterPro" id="IPR055406">
    <property type="entry name" value="HEAT_Maestro"/>
</dbReference>
<dbReference type="PANTHER" id="PTHR23120">
    <property type="entry name" value="MAESTRO-RELATED HEAT DOMAIN-CONTAINING"/>
    <property type="match status" value="1"/>
</dbReference>
<accession>A0A6J2G7Z2</accession>
<protein>
    <submittedName>
        <fullName evidence="7">Uncharacterized protein LOC113985086</fullName>
    </submittedName>
</protein>
<evidence type="ECO:0000313" key="6">
    <source>
        <dbReference type="Proteomes" id="UP000504627"/>
    </source>
</evidence>
<evidence type="ECO:0000259" key="4">
    <source>
        <dbReference type="Pfam" id="PF23210"/>
    </source>
</evidence>
<dbReference type="GeneID" id="113985086"/>
<feature type="domain" description="Maestro/Maestro-like HEAT-repeats" evidence="5">
    <location>
        <begin position="502"/>
        <end position="746"/>
    </location>
</feature>
<dbReference type="AlphaFoldDB" id="A0A6J2G7Z2"/>
<dbReference type="Pfam" id="PF21047">
    <property type="entry name" value="HEAT_Maestro"/>
    <property type="match status" value="1"/>
</dbReference>
<dbReference type="InterPro" id="IPR011989">
    <property type="entry name" value="ARM-like"/>
</dbReference>
<dbReference type="InterPro" id="IPR055408">
    <property type="entry name" value="HEAT_MROH2B-like"/>
</dbReference>
<dbReference type="InterPro" id="IPR048465">
    <property type="entry name" value="Maestro-like_HEAT"/>
</dbReference>
<organism evidence="6 7">
    <name type="scientific">Pipra filicauda</name>
    <name type="common">Wire-tailed manakin</name>
    <dbReference type="NCBI Taxonomy" id="649802"/>
    <lineage>
        <taxon>Eukaryota</taxon>
        <taxon>Metazoa</taxon>
        <taxon>Chordata</taxon>
        <taxon>Craniata</taxon>
        <taxon>Vertebrata</taxon>
        <taxon>Euteleostomi</taxon>
        <taxon>Archelosauria</taxon>
        <taxon>Archosauria</taxon>
        <taxon>Dinosauria</taxon>
        <taxon>Saurischia</taxon>
        <taxon>Theropoda</taxon>
        <taxon>Coelurosauria</taxon>
        <taxon>Aves</taxon>
        <taxon>Neognathae</taxon>
        <taxon>Neoaves</taxon>
        <taxon>Telluraves</taxon>
        <taxon>Australaves</taxon>
        <taxon>Passeriformes</taxon>
        <taxon>Pipridae</taxon>
        <taxon>Pipra</taxon>
    </lineage>
</organism>
<feature type="compositionally biased region" description="Polar residues" evidence="2">
    <location>
        <begin position="16"/>
        <end position="30"/>
    </location>
</feature>
<dbReference type="InParanoid" id="A0A6J2G7Z2"/>
<evidence type="ECO:0000256" key="1">
    <source>
        <dbReference type="ARBA" id="ARBA00022737"/>
    </source>
</evidence>
<name>A0A6J2G7Z2_9PASS</name>
<dbReference type="Proteomes" id="UP000504627">
    <property type="component" value="Unplaced"/>
</dbReference>
<proteinExistence type="predicted"/>
<gene>
    <name evidence="7" type="primary">LOC113985086</name>
</gene>
<keyword evidence="1" id="KW-0677">Repeat</keyword>
<evidence type="ECO:0000256" key="2">
    <source>
        <dbReference type="SAM" id="MobiDB-lite"/>
    </source>
</evidence>
<dbReference type="Pfam" id="PF23210">
    <property type="entry name" value="HEAT_Maestro_2"/>
    <property type="match status" value="1"/>
</dbReference>
<reference evidence="7" key="1">
    <citation type="submission" date="2025-08" db="UniProtKB">
        <authorList>
            <consortium name="RefSeq"/>
        </authorList>
    </citation>
    <scope>IDENTIFICATION</scope>
    <source>
        <tissue evidence="7">Muscle</tissue>
    </source>
</reference>
<feature type="domain" description="MROH2B-like HEAT-repeats" evidence="4">
    <location>
        <begin position="55"/>
        <end position="193"/>
    </location>
</feature>
<feature type="region of interest" description="Disordered" evidence="2">
    <location>
        <begin position="470"/>
        <end position="501"/>
    </location>
</feature>
<sequence length="767" mass="85854">MERRPPACPRQAWMEDSSSQESRSPGLQLPSSYEVTTMQPLKLDTSWLPIYKEEQEAVDAILAFVTSPNKEERDKATFLRSISVLCRSALSHGLTQGLDLLCDTYQLAENIKALLEEEPRDQLCTDLRHLSMLALEKLSLVDTALEGKAKSLLRACFSSVFWLPAEKEMPKGDLALYIKTLNSMDSMLRTMVLSFPASRVSEELQGILELLLDFTGSEREAVRERAMARIDVLTCVLSDYSTLQAHANDRRGTAGPVCSGEIQLPLLGKLLGRLILFRFSEEPTCYAAFHALFALAEFIFESRLKDRADQVHWEAVTTSALCSLSARDCAKAFGKYLQSHERTDIILVALEALGDASVLDQQVPSSLLDVALEDPDVWLTDGPKIVSSILESLPYCSTQAAWERAESLLRLMTNLYPTTVVILLCKAALQGDSTAPELWELMSSMPETLAKILEGFANLLCTQCFRCSAEGPRTQPMASSSRKAESEELADEPDLESHQGCPNVRTAGLLLEGLVGLSQRAEMARNIELFLPGMIKILQVGSEDAQMKILLALRNVLCQLKKSKASFIAVQLVGRLLPLFDSECSELRELSIRMLAELLQFVVGRDEKRMRKEVWRALVPLLFRMSDQVPSVAEASREALLSAAELLKWKTLKHLLQRERLWELGACLLQNSRSRAEDFIHQSLPYLQDPQANVRLAAVRFIGLITRRLREQTTESQADILSALQPLEKDWDISVSSLAARTTSVLRSPWVQQRPRGFLRALRCCWP</sequence>
<feature type="region of interest" description="Disordered" evidence="2">
    <location>
        <begin position="1"/>
        <end position="30"/>
    </location>
</feature>
<evidence type="ECO:0000313" key="7">
    <source>
        <dbReference type="RefSeq" id="XP_027571446.2"/>
    </source>
</evidence>
<dbReference type="GO" id="GO:0005737">
    <property type="term" value="C:cytoplasm"/>
    <property type="evidence" value="ECO:0007669"/>
    <property type="project" value="TreeGrafter"/>
</dbReference>
<dbReference type="Gene3D" id="1.25.10.10">
    <property type="entry name" value="Leucine-rich Repeat Variant"/>
    <property type="match status" value="1"/>
</dbReference>
<dbReference type="InterPro" id="IPR016024">
    <property type="entry name" value="ARM-type_fold"/>
</dbReference>